<feature type="compositionally biased region" description="Acidic residues" evidence="1">
    <location>
        <begin position="80"/>
        <end position="92"/>
    </location>
</feature>
<feature type="compositionally biased region" description="Polar residues" evidence="1">
    <location>
        <begin position="28"/>
        <end position="40"/>
    </location>
</feature>
<protein>
    <submittedName>
        <fullName evidence="2">Uncharacterized protein</fullName>
    </submittedName>
</protein>
<accession>A0A7S0ZQ31</accession>
<sequence>MKGIGSWLGTAASEFLTEFGSEVRELTQELSTRQGTGTPKSNSDSENSGQSSPGELATPLDGPLDGVLKSKLAATTTAHDDDDVSWDDDDDGWGLAADSLGETRDAALPAEELDSAVEVVRDEHARGTDRREACEVRAQFDRNPQTAGEVCSSEDVCLRSEVERLTRLLREASVDAARSQSELETLRGLHEELGVKCAEQSVRISELERQCLSESEVQTT</sequence>
<evidence type="ECO:0000313" key="2">
    <source>
        <dbReference type="EMBL" id="CAD8828759.1"/>
    </source>
</evidence>
<evidence type="ECO:0000256" key="1">
    <source>
        <dbReference type="SAM" id="MobiDB-lite"/>
    </source>
</evidence>
<organism evidence="2">
    <name type="scientific">Noctiluca scintillans</name>
    <name type="common">Sea sparkle</name>
    <name type="synonym">Red tide dinoflagellate</name>
    <dbReference type="NCBI Taxonomy" id="2966"/>
    <lineage>
        <taxon>Eukaryota</taxon>
        <taxon>Sar</taxon>
        <taxon>Alveolata</taxon>
        <taxon>Dinophyceae</taxon>
        <taxon>Noctilucales</taxon>
        <taxon>Noctilucaceae</taxon>
        <taxon>Noctiluca</taxon>
    </lineage>
</organism>
<reference evidence="2" key="1">
    <citation type="submission" date="2021-01" db="EMBL/GenBank/DDBJ databases">
        <authorList>
            <person name="Corre E."/>
            <person name="Pelletier E."/>
            <person name="Niang G."/>
            <person name="Scheremetjew M."/>
            <person name="Finn R."/>
            <person name="Kale V."/>
            <person name="Holt S."/>
            <person name="Cochrane G."/>
            <person name="Meng A."/>
            <person name="Brown T."/>
            <person name="Cohen L."/>
        </authorList>
    </citation>
    <scope>NUCLEOTIDE SEQUENCE</scope>
</reference>
<proteinExistence type="predicted"/>
<dbReference type="EMBL" id="HBFQ01004493">
    <property type="protein sequence ID" value="CAD8828759.1"/>
    <property type="molecule type" value="Transcribed_RNA"/>
</dbReference>
<feature type="compositionally biased region" description="Low complexity" evidence="1">
    <location>
        <begin position="41"/>
        <end position="52"/>
    </location>
</feature>
<feature type="region of interest" description="Disordered" evidence="1">
    <location>
        <begin position="23"/>
        <end position="98"/>
    </location>
</feature>
<gene>
    <name evidence="2" type="ORF">NSCI0253_LOCUS3105</name>
</gene>
<name>A0A7S0ZQ31_NOCSC</name>
<dbReference type="AlphaFoldDB" id="A0A7S0ZQ31"/>